<dbReference type="InterPro" id="IPR047122">
    <property type="entry name" value="Trans-enoyl_RdTase-like"/>
</dbReference>
<dbReference type="Gene3D" id="3.90.180.10">
    <property type="entry name" value="Medium-chain alcohol dehydrogenases, catalytic domain"/>
    <property type="match status" value="1"/>
</dbReference>
<dbReference type="HOGENOM" id="CLU_121040_0_0_1"/>
<dbReference type="InterPro" id="IPR013154">
    <property type="entry name" value="ADH-like_N"/>
</dbReference>
<evidence type="ECO:0000256" key="2">
    <source>
        <dbReference type="ARBA" id="ARBA00023002"/>
    </source>
</evidence>
<proteinExistence type="inferred from homology"/>
<evidence type="ECO:0000313" key="6">
    <source>
        <dbReference type="Proteomes" id="UP000007174"/>
    </source>
</evidence>
<feature type="compositionally biased region" description="Pro residues" evidence="3">
    <location>
        <begin position="185"/>
        <end position="194"/>
    </location>
</feature>
<dbReference type="STRING" id="759273.H1W0L1"/>
<dbReference type="Pfam" id="PF08240">
    <property type="entry name" value="ADH_N"/>
    <property type="match status" value="1"/>
</dbReference>
<sequence length="194" mass="20488">MATHLAAVALAKGDPFVVQTRPTPRPGPDELLIEVKSVALNPADRLMRDQGLFIPTYPTVIGFDVAGLVLEVGENVPVDATADDDGVAGLRRPLFQPGVTRVAAYAASFWRSFGPDYGAFQERCLVPWQHAAPLPDEGISWNQAATLPVAVQVPLSAWDAMGLPRVGEATASSSSSSSSSSHFPSLPPPQSVSM</sequence>
<dbReference type="Proteomes" id="UP000007174">
    <property type="component" value="Unassembled WGS sequence"/>
</dbReference>
<dbReference type="InterPro" id="IPR011032">
    <property type="entry name" value="GroES-like_sf"/>
</dbReference>
<name>H1W0L1_COLHI</name>
<gene>
    <name evidence="5" type="ORF">CH063_14907</name>
</gene>
<dbReference type="VEuPathDB" id="FungiDB:CH63R_02193"/>
<dbReference type="GO" id="GO:0016651">
    <property type="term" value="F:oxidoreductase activity, acting on NAD(P)H"/>
    <property type="evidence" value="ECO:0007669"/>
    <property type="project" value="InterPro"/>
</dbReference>
<reference evidence="6" key="1">
    <citation type="journal article" date="2012" name="Nat. Genet.">
        <title>Lifestyle transitions in plant pathogenic Colletotrichum fungi deciphered by genome and transcriptome analyses.</title>
        <authorList>
            <person name="O'Connell R.J."/>
            <person name="Thon M.R."/>
            <person name="Hacquard S."/>
            <person name="Amyotte S.G."/>
            <person name="Kleemann J."/>
            <person name="Torres M.F."/>
            <person name="Damm U."/>
            <person name="Buiate E.A."/>
            <person name="Epstein L."/>
            <person name="Alkan N."/>
            <person name="Altmueller J."/>
            <person name="Alvarado-Balderrama L."/>
            <person name="Bauser C.A."/>
            <person name="Becker C."/>
            <person name="Birren B.W."/>
            <person name="Chen Z."/>
            <person name="Choi J."/>
            <person name="Crouch J.A."/>
            <person name="Duvick J.P."/>
            <person name="Farman M.A."/>
            <person name="Gan P."/>
            <person name="Heiman D."/>
            <person name="Henrissat B."/>
            <person name="Howard R.J."/>
            <person name="Kabbage M."/>
            <person name="Koch C."/>
            <person name="Kracher B."/>
            <person name="Kubo Y."/>
            <person name="Law A.D."/>
            <person name="Lebrun M.-H."/>
            <person name="Lee Y.-H."/>
            <person name="Miyara I."/>
            <person name="Moore N."/>
            <person name="Neumann U."/>
            <person name="Nordstroem K."/>
            <person name="Panaccione D.G."/>
            <person name="Panstruga R."/>
            <person name="Place M."/>
            <person name="Proctor R.H."/>
            <person name="Prusky D."/>
            <person name="Rech G."/>
            <person name="Reinhardt R."/>
            <person name="Rollins J.A."/>
            <person name="Rounsley S."/>
            <person name="Schardl C.L."/>
            <person name="Schwartz D.C."/>
            <person name="Shenoy N."/>
            <person name="Shirasu K."/>
            <person name="Sikhakolli U.R."/>
            <person name="Stueber K."/>
            <person name="Sukno S.A."/>
            <person name="Sweigard J.A."/>
            <person name="Takano Y."/>
            <person name="Takahara H."/>
            <person name="Trail F."/>
            <person name="van der Does H.C."/>
            <person name="Voll L.M."/>
            <person name="Will I."/>
            <person name="Young S."/>
            <person name="Zeng Q."/>
            <person name="Zhang J."/>
            <person name="Zhou S."/>
            <person name="Dickman M.B."/>
            <person name="Schulze-Lefert P."/>
            <person name="Ver Loren van Themaat E."/>
            <person name="Ma L.-J."/>
            <person name="Vaillancourt L.J."/>
        </authorList>
    </citation>
    <scope>NUCLEOTIDE SEQUENCE [LARGE SCALE GENOMIC DNA]</scope>
    <source>
        <strain evidence="6">IMI 349063</strain>
    </source>
</reference>
<accession>H1W0L1</accession>
<comment type="similarity">
    <text evidence="1">Belongs to the zinc-containing alcohol dehydrogenase family.</text>
</comment>
<feature type="domain" description="Alcohol dehydrogenase-like N-terminal" evidence="4">
    <location>
        <begin position="27"/>
        <end position="136"/>
    </location>
</feature>
<evidence type="ECO:0000256" key="3">
    <source>
        <dbReference type="SAM" id="MobiDB-lite"/>
    </source>
</evidence>
<dbReference type="SUPFAM" id="SSF50129">
    <property type="entry name" value="GroES-like"/>
    <property type="match status" value="1"/>
</dbReference>
<dbReference type="PANTHER" id="PTHR45348:SF2">
    <property type="entry name" value="ZINC-TYPE ALCOHOL DEHYDROGENASE-LIKE PROTEIN C2E1P3.01"/>
    <property type="match status" value="1"/>
</dbReference>
<evidence type="ECO:0000259" key="4">
    <source>
        <dbReference type="Pfam" id="PF08240"/>
    </source>
</evidence>
<dbReference type="EMBL" id="CACQ02008260">
    <property type="protein sequence ID" value="CCF46024.1"/>
    <property type="molecule type" value="Genomic_DNA"/>
</dbReference>
<protein>
    <submittedName>
        <fullName evidence="5">Delta-aminolevulinic acid dehydratase</fullName>
    </submittedName>
</protein>
<evidence type="ECO:0000313" key="5">
    <source>
        <dbReference type="EMBL" id="CCF46024.1"/>
    </source>
</evidence>
<evidence type="ECO:0000256" key="1">
    <source>
        <dbReference type="ARBA" id="ARBA00008072"/>
    </source>
</evidence>
<dbReference type="AlphaFoldDB" id="H1W0L1"/>
<dbReference type="PANTHER" id="PTHR45348">
    <property type="entry name" value="HYPOTHETICAL OXIDOREDUCTASE (EUROFUNG)"/>
    <property type="match status" value="1"/>
</dbReference>
<keyword evidence="2" id="KW-0560">Oxidoreductase</keyword>
<feature type="region of interest" description="Disordered" evidence="3">
    <location>
        <begin position="168"/>
        <end position="194"/>
    </location>
</feature>
<organism evidence="5 6">
    <name type="scientific">Colletotrichum higginsianum (strain IMI 349063)</name>
    <name type="common">Crucifer anthracnose fungus</name>
    <dbReference type="NCBI Taxonomy" id="759273"/>
    <lineage>
        <taxon>Eukaryota</taxon>
        <taxon>Fungi</taxon>
        <taxon>Dikarya</taxon>
        <taxon>Ascomycota</taxon>
        <taxon>Pezizomycotina</taxon>
        <taxon>Sordariomycetes</taxon>
        <taxon>Hypocreomycetidae</taxon>
        <taxon>Glomerellales</taxon>
        <taxon>Glomerellaceae</taxon>
        <taxon>Colletotrichum</taxon>
        <taxon>Colletotrichum destructivum species complex</taxon>
    </lineage>
</organism>
<dbReference type="eggNOG" id="KOG1198">
    <property type="taxonomic scope" value="Eukaryota"/>
</dbReference>
<feature type="compositionally biased region" description="Low complexity" evidence="3">
    <location>
        <begin position="172"/>
        <end position="181"/>
    </location>
</feature>